<reference evidence="7 8" key="1">
    <citation type="journal article" date="2021" name="Sci. Rep.">
        <title>Chromosome anchoring in Senegalese sole (Solea senegalensis) reveals sex-associated markers and genome rearrangements in flatfish.</title>
        <authorList>
            <person name="Guerrero-Cozar I."/>
            <person name="Gomez-Garrido J."/>
            <person name="Berbel C."/>
            <person name="Martinez-Blanch J.F."/>
            <person name="Alioto T."/>
            <person name="Claros M.G."/>
            <person name="Gagnaire P.A."/>
            <person name="Manchado M."/>
        </authorList>
    </citation>
    <scope>NUCLEOTIDE SEQUENCE [LARGE SCALE GENOMIC DNA]</scope>
    <source>
        <strain evidence="7">Sse05_10M</strain>
    </source>
</reference>
<feature type="signal peptide" evidence="5">
    <location>
        <begin position="1"/>
        <end position="20"/>
    </location>
</feature>
<dbReference type="InterPro" id="IPR001134">
    <property type="entry name" value="Netrin_domain"/>
</dbReference>
<feature type="chain" id="PRO_5043876829" evidence="5">
    <location>
        <begin position="21"/>
        <end position="210"/>
    </location>
</feature>
<keyword evidence="5" id="KW-0732">Signal</keyword>
<evidence type="ECO:0000256" key="2">
    <source>
        <dbReference type="ARBA" id="ARBA00022525"/>
    </source>
</evidence>
<feature type="domain" description="NTR" evidence="6">
    <location>
        <begin position="26"/>
        <end position="145"/>
    </location>
</feature>
<keyword evidence="8" id="KW-1185">Reference proteome</keyword>
<dbReference type="GO" id="GO:0031012">
    <property type="term" value="C:extracellular matrix"/>
    <property type="evidence" value="ECO:0007669"/>
    <property type="project" value="TreeGrafter"/>
</dbReference>
<dbReference type="PANTHER" id="PTHR11844:SF25">
    <property type="entry name" value="NTR DOMAIN-CONTAINING PROTEIN"/>
    <property type="match status" value="1"/>
</dbReference>
<keyword evidence="7" id="KW-0646">Protease inhibitor</keyword>
<evidence type="ECO:0000256" key="3">
    <source>
        <dbReference type="PIRSR" id="PIRSR601820-1"/>
    </source>
</evidence>
<comment type="subcellular location">
    <subcellularLocation>
        <location evidence="1">Secreted</location>
    </subcellularLocation>
</comment>
<dbReference type="SMART" id="SM00206">
    <property type="entry name" value="NTR"/>
    <property type="match status" value="1"/>
</dbReference>
<keyword evidence="7" id="KW-0483">Metalloprotease inhibitor</keyword>
<gene>
    <name evidence="7" type="ORF">JOB18_025245</name>
</gene>
<feature type="disulfide bond" evidence="4">
    <location>
        <begin position="147"/>
        <end position="194"/>
    </location>
</feature>
<dbReference type="EMBL" id="JAGKHQ010000472">
    <property type="protein sequence ID" value="KAG7468712.1"/>
    <property type="molecule type" value="Genomic_DNA"/>
</dbReference>
<dbReference type="GO" id="GO:0046872">
    <property type="term" value="F:metal ion binding"/>
    <property type="evidence" value="ECO:0007669"/>
    <property type="project" value="UniProtKB-KW"/>
</dbReference>
<evidence type="ECO:0000259" key="6">
    <source>
        <dbReference type="PROSITE" id="PS50189"/>
    </source>
</evidence>
<dbReference type="Proteomes" id="UP000693946">
    <property type="component" value="Unassembled WGS sequence"/>
</dbReference>
<keyword evidence="3" id="KW-0479">Metal-binding</keyword>
<feature type="binding site" evidence="3">
    <location>
        <position position="26"/>
    </location>
    <ligand>
        <name>Zn(2+)</name>
        <dbReference type="ChEBI" id="CHEBI:29105"/>
        <note>ligand shared with metalloproteinase partner</note>
    </ligand>
</feature>
<dbReference type="GO" id="GO:0005615">
    <property type="term" value="C:extracellular space"/>
    <property type="evidence" value="ECO:0007669"/>
    <property type="project" value="TreeGrafter"/>
</dbReference>
<dbReference type="GO" id="GO:0002020">
    <property type="term" value="F:protease binding"/>
    <property type="evidence" value="ECO:0007669"/>
    <property type="project" value="TreeGrafter"/>
</dbReference>
<feature type="disulfide bond" evidence="4">
    <location>
        <begin position="28"/>
        <end position="120"/>
    </location>
</feature>
<dbReference type="AlphaFoldDB" id="A0AAV6PN50"/>
<name>A0AAV6PN50_SOLSE</name>
<evidence type="ECO:0000256" key="1">
    <source>
        <dbReference type="ARBA" id="ARBA00004613"/>
    </source>
</evidence>
<feature type="disulfide bond" evidence="4">
    <location>
        <begin position="38"/>
        <end position="145"/>
    </location>
</feature>
<dbReference type="Pfam" id="PF00965">
    <property type="entry name" value="TIMP"/>
    <property type="match status" value="1"/>
</dbReference>
<dbReference type="GO" id="GO:0051045">
    <property type="term" value="P:negative regulation of membrane protein ectodomain proteolysis"/>
    <property type="evidence" value="ECO:0007669"/>
    <property type="project" value="TreeGrafter"/>
</dbReference>
<comment type="caution">
    <text evidence="7">The sequence shown here is derived from an EMBL/GenBank/DDBJ whole genome shotgun (WGS) entry which is preliminary data.</text>
</comment>
<dbReference type="GO" id="GO:0008191">
    <property type="term" value="F:metalloendopeptidase inhibitor activity"/>
    <property type="evidence" value="ECO:0007669"/>
    <property type="project" value="InterPro"/>
</dbReference>
<sequence>MTWTVHTCLITLAILCVWQAEVAETCSCIWRLPQQQFCSADVVMKAKVLGGLKVGKTKHGSLHIKEYNIKQLKMFKGKCTKINTVSTFTSSSLCGITLKYNTEYLLSGSLRDGKMHVSSCDFVRQWDTLTDSQREGVVSQYEQGCGCKIVHCYSSPCAASSSAECLWGDEATETKLFGKRTTGYTCTMKSDKSCAWCKNGGKNCIDLKDA</sequence>
<feature type="disulfide bond" evidence="4">
    <location>
        <begin position="152"/>
        <end position="157"/>
    </location>
</feature>
<keyword evidence="3" id="KW-0862">Zinc</keyword>
<proteinExistence type="predicted"/>
<evidence type="ECO:0000256" key="4">
    <source>
        <dbReference type="PIRSR" id="PIRSR601820-3"/>
    </source>
</evidence>
<feature type="disulfide bond" evidence="4">
    <location>
        <begin position="26"/>
        <end position="94"/>
    </location>
</feature>
<dbReference type="InterPro" id="IPR001820">
    <property type="entry name" value="TIMP"/>
</dbReference>
<evidence type="ECO:0000313" key="8">
    <source>
        <dbReference type="Proteomes" id="UP000693946"/>
    </source>
</evidence>
<protein>
    <submittedName>
        <fullName evidence="7">Metalloproteinase inhibitor 2-like</fullName>
    </submittedName>
</protein>
<keyword evidence="7" id="KW-0481">Metalloenzyme inhibitor</keyword>
<organism evidence="7 8">
    <name type="scientific">Solea senegalensis</name>
    <name type="common">Senegalese sole</name>
    <dbReference type="NCBI Taxonomy" id="28829"/>
    <lineage>
        <taxon>Eukaryota</taxon>
        <taxon>Metazoa</taxon>
        <taxon>Chordata</taxon>
        <taxon>Craniata</taxon>
        <taxon>Vertebrata</taxon>
        <taxon>Euteleostomi</taxon>
        <taxon>Actinopterygii</taxon>
        <taxon>Neopterygii</taxon>
        <taxon>Teleostei</taxon>
        <taxon>Neoteleostei</taxon>
        <taxon>Acanthomorphata</taxon>
        <taxon>Carangaria</taxon>
        <taxon>Pleuronectiformes</taxon>
        <taxon>Pleuronectoidei</taxon>
        <taxon>Soleidae</taxon>
        <taxon>Solea</taxon>
    </lineage>
</organism>
<dbReference type="PROSITE" id="PS50189">
    <property type="entry name" value="NTR"/>
    <property type="match status" value="1"/>
</dbReference>
<accession>A0AAV6PN50</accession>
<keyword evidence="4" id="KW-1015">Disulfide bond</keyword>
<evidence type="ECO:0000313" key="7">
    <source>
        <dbReference type="EMBL" id="KAG7468712.1"/>
    </source>
</evidence>
<evidence type="ECO:0000256" key="5">
    <source>
        <dbReference type="SAM" id="SignalP"/>
    </source>
</evidence>
<keyword evidence="2" id="KW-0964">Secreted</keyword>
<feature type="disulfide bond" evidence="4">
    <location>
        <begin position="165"/>
        <end position="186"/>
    </location>
</feature>
<dbReference type="PANTHER" id="PTHR11844">
    <property type="entry name" value="METALLOPROTEASE INHIBITOR"/>
    <property type="match status" value="1"/>
</dbReference>